<dbReference type="RefSeq" id="WP_036263707.1">
    <property type="nucleotide sequence ID" value="NZ_BMHN01000001.1"/>
</dbReference>
<reference evidence="2 3" key="1">
    <citation type="journal article" date="2016" name="Int. J. Syst. Evol. Microbiol.">
        <title>Pyruvatibacter mobilis gen. nov., sp. nov., a marine bacterium from the culture broth of Picochlorum sp. 122.</title>
        <authorList>
            <person name="Wang G."/>
            <person name="Tang M."/>
            <person name="Wu H."/>
            <person name="Dai S."/>
            <person name="Li T."/>
            <person name="Chen C."/>
            <person name="He H."/>
            <person name="Fan J."/>
            <person name="Xiang W."/>
            <person name="Li X."/>
        </authorList>
    </citation>
    <scope>NUCLEOTIDE SEQUENCE [LARGE SCALE GENOMIC DNA]</scope>
    <source>
        <strain evidence="2 3">GYP-11</strain>
    </source>
</reference>
<comment type="caution">
    <text evidence="2">The sequence shown here is derived from an EMBL/GenBank/DDBJ whole genome shotgun (WGS) entry which is preliminary data.</text>
</comment>
<sequence length="129" mass="13817">MQIIDHLSVGVPSIEDGAKFYDGLLQTLGANRLATTDGFAAYGRETVDFLIMLPFNQQAYSAGNGTHICFKADSKDQVNAFHAFAVANGGTCEGEPGPRDGYPNPDVHTAYARDPFGNKLEVIFNGFAA</sequence>
<name>A0A845Q7F9_9HYPH</name>
<accession>A0A845Q7F9</accession>
<protein>
    <submittedName>
        <fullName evidence="2">VOC family protein</fullName>
    </submittedName>
</protein>
<organism evidence="2 3">
    <name type="scientific">Pyruvatibacter mobilis</name>
    <dbReference type="NCBI Taxonomy" id="1712261"/>
    <lineage>
        <taxon>Bacteria</taxon>
        <taxon>Pseudomonadati</taxon>
        <taxon>Pseudomonadota</taxon>
        <taxon>Alphaproteobacteria</taxon>
        <taxon>Hyphomicrobiales</taxon>
        <taxon>Parvibaculaceae</taxon>
        <taxon>Pyruvatibacter</taxon>
    </lineage>
</organism>
<dbReference type="InterPro" id="IPR004360">
    <property type="entry name" value="Glyas_Fos-R_dOase_dom"/>
</dbReference>
<dbReference type="Proteomes" id="UP000470384">
    <property type="component" value="Unassembled WGS sequence"/>
</dbReference>
<dbReference type="PROSITE" id="PS51819">
    <property type="entry name" value="VOC"/>
    <property type="match status" value="1"/>
</dbReference>
<evidence type="ECO:0000313" key="3">
    <source>
        <dbReference type="Proteomes" id="UP000470384"/>
    </source>
</evidence>
<dbReference type="AlphaFoldDB" id="A0A845Q7F9"/>
<dbReference type="GeneID" id="300656391"/>
<proteinExistence type="predicted"/>
<dbReference type="CDD" id="cd07262">
    <property type="entry name" value="VOC_like"/>
    <property type="match status" value="1"/>
</dbReference>
<dbReference type="InterPro" id="IPR037523">
    <property type="entry name" value="VOC_core"/>
</dbReference>
<dbReference type="Pfam" id="PF00903">
    <property type="entry name" value="Glyoxalase"/>
    <property type="match status" value="1"/>
</dbReference>
<dbReference type="OrthoDB" id="9807407at2"/>
<dbReference type="PANTHER" id="PTHR35006">
    <property type="entry name" value="GLYOXALASE FAMILY PROTEIN (AFU_ORTHOLOGUE AFUA_5G14830)"/>
    <property type="match status" value="1"/>
</dbReference>
<feature type="domain" description="VOC" evidence="1">
    <location>
        <begin position="3"/>
        <end position="125"/>
    </location>
</feature>
<keyword evidence="3" id="KW-1185">Reference proteome</keyword>
<dbReference type="PANTHER" id="PTHR35006:SF2">
    <property type="entry name" value="GLYOXALASE FAMILY PROTEIN (AFU_ORTHOLOGUE AFUA_5G14830)"/>
    <property type="match status" value="1"/>
</dbReference>
<dbReference type="EMBL" id="WXYQ01000001">
    <property type="protein sequence ID" value="NBG94334.1"/>
    <property type="molecule type" value="Genomic_DNA"/>
</dbReference>
<dbReference type="Gene3D" id="3.10.180.10">
    <property type="entry name" value="2,3-Dihydroxybiphenyl 1,2-Dioxygenase, domain 1"/>
    <property type="match status" value="1"/>
</dbReference>
<gene>
    <name evidence="2" type="ORF">GTQ45_01150</name>
</gene>
<evidence type="ECO:0000313" key="2">
    <source>
        <dbReference type="EMBL" id="NBG94334.1"/>
    </source>
</evidence>
<dbReference type="InterPro" id="IPR029068">
    <property type="entry name" value="Glyas_Bleomycin-R_OHBP_Dase"/>
</dbReference>
<evidence type="ECO:0000259" key="1">
    <source>
        <dbReference type="PROSITE" id="PS51819"/>
    </source>
</evidence>
<dbReference type="SUPFAM" id="SSF54593">
    <property type="entry name" value="Glyoxalase/Bleomycin resistance protein/Dihydroxybiphenyl dioxygenase"/>
    <property type="match status" value="1"/>
</dbReference>